<dbReference type="PRINTS" id="PR00069">
    <property type="entry name" value="ALDKETRDTASE"/>
</dbReference>
<dbReference type="InterPro" id="IPR020471">
    <property type="entry name" value="AKR"/>
</dbReference>
<dbReference type="InterPro" id="IPR036812">
    <property type="entry name" value="NAD(P)_OxRdtase_dom_sf"/>
</dbReference>
<proteinExistence type="predicted"/>
<reference evidence="3 4" key="1">
    <citation type="journal article" date="2018" name="Front. Microbiol.">
        <title>Genome-Wide Analysis of Corynespora cassiicola Leaf Fall Disease Putative Effectors.</title>
        <authorList>
            <person name="Lopez D."/>
            <person name="Ribeiro S."/>
            <person name="Label P."/>
            <person name="Fumanal B."/>
            <person name="Venisse J.S."/>
            <person name="Kohler A."/>
            <person name="de Oliveira R.R."/>
            <person name="Labutti K."/>
            <person name="Lipzen A."/>
            <person name="Lail K."/>
            <person name="Bauer D."/>
            <person name="Ohm R.A."/>
            <person name="Barry K.W."/>
            <person name="Spatafora J."/>
            <person name="Grigoriev I.V."/>
            <person name="Martin F.M."/>
            <person name="Pujade-Renaud V."/>
        </authorList>
    </citation>
    <scope>NUCLEOTIDE SEQUENCE [LARGE SCALE GENOMIC DNA]</scope>
    <source>
        <strain evidence="3 4">Philippines</strain>
    </source>
</reference>
<evidence type="ECO:0000259" key="2">
    <source>
        <dbReference type="Pfam" id="PF00248"/>
    </source>
</evidence>
<evidence type="ECO:0000313" key="3">
    <source>
        <dbReference type="EMBL" id="PSN68885.1"/>
    </source>
</evidence>
<dbReference type="AlphaFoldDB" id="A0A2T2NTY2"/>
<protein>
    <submittedName>
        <fullName evidence="3">Aldo/keto reductase</fullName>
    </submittedName>
</protein>
<evidence type="ECO:0000256" key="1">
    <source>
        <dbReference type="ARBA" id="ARBA00023002"/>
    </source>
</evidence>
<dbReference type="Proteomes" id="UP000240883">
    <property type="component" value="Unassembled WGS sequence"/>
</dbReference>
<dbReference type="InterPro" id="IPR023210">
    <property type="entry name" value="NADP_OxRdtase_dom"/>
</dbReference>
<dbReference type="OrthoDB" id="37537at2759"/>
<dbReference type="PANTHER" id="PTHR43625">
    <property type="entry name" value="AFLATOXIN B1 ALDEHYDE REDUCTASE"/>
    <property type="match status" value="1"/>
</dbReference>
<sequence length="340" mass="37761">MSFPTAPLGQNGPSVPRLAFGLMSLSGAYCSLKPDSERFDILNTVYDLGARFWDSADAYGDSEELLGKYFALYPEKRTDIFLATKFGIRREPGGVRVDGSPEYVKEACVNSLKRMGVDAIDLYYCQRLDQTIPIEKTIQAMVELKNEGKIKYLGLSECSAASLRRAHAVHPISAVQMEYSPFALEIESSQTEFLRTCRELGVAVTCYSPLGKGMLTGAMRSPDDLPEKDLRHMIPRWSQENFPKNLVLVDRFGAIAKEKGVTAAQLALAWLLAQGNDIFPTPGTDKEHRLRENIGAKDVVLSMEEEGEIRGLAEGAELAGEKYPEVFQKMLYADTPELEE</sequence>
<dbReference type="STRING" id="1448308.A0A2T2NTY2"/>
<dbReference type="GO" id="GO:0016491">
    <property type="term" value="F:oxidoreductase activity"/>
    <property type="evidence" value="ECO:0007669"/>
    <property type="project" value="UniProtKB-KW"/>
</dbReference>
<dbReference type="GO" id="GO:0005737">
    <property type="term" value="C:cytoplasm"/>
    <property type="evidence" value="ECO:0007669"/>
    <property type="project" value="TreeGrafter"/>
</dbReference>
<dbReference type="InterPro" id="IPR050791">
    <property type="entry name" value="Aldo-Keto_reductase"/>
</dbReference>
<dbReference type="SUPFAM" id="SSF51430">
    <property type="entry name" value="NAD(P)-linked oxidoreductase"/>
    <property type="match status" value="1"/>
</dbReference>
<keyword evidence="1" id="KW-0560">Oxidoreductase</keyword>
<name>A0A2T2NTY2_CORCC</name>
<dbReference type="Gene3D" id="3.20.20.100">
    <property type="entry name" value="NADP-dependent oxidoreductase domain"/>
    <property type="match status" value="1"/>
</dbReference>
<keyword evidence="4" id="KW-1185">Reference proteome</keyword>
<organism evidence="3 4">
    <name type="scientific">Corynespora cassiicola Philippines</name>
    <dbReference type="NCBI Taxonomy" id="1448308"/>
    <lineage>
        <taxon>Eukaryota</taxon>
        <taxon>Fungi</taxon>
        <taxon>Dikarya</taxon>
        <taxon>Ascomycota</taxon>
        <taxon>Pezizomycotina</taxon>
        <taxon>Dothideomycetes</taxon>
        <taxon>Pleosporomycetidae</taxon>
        <taxon>Pleosporales</taxon>
        <taxon>Corynesporascaceae</taxon>
        <taxon>Corynespora</taxon>
    </lineage>
</organism>
<dbReference type="EMBL" id="KZ678133">
    <property type="protein sequence ID" value="PSN68885.1"/>
    <property type="molecule type" value="Genomic_DNA"/>
</dbReference>
<gene>
    <name evidence="3" type="ORF">BS50DRAFT_663632</name>
</gene>
<dbReference type="Pfam" id="PF00248">
    <property type="entry name" value="Aldo_ket_red"/>
    <property type="match status" value="1"/>
</dbReference>
<feature type="domain" description="NADP-dependent oxidoreductase" evidence="2">
    <location>
        <begin position="17"/>
        <end position="312"/>
    </location>
</feature>
<dbReference type="PANTHER" id="PTHR43625:SF40">
    <property type="entry name" value="ALDO-KETO REDUCTASE YAKC [NADP(+)]"/>
    <property type="match status" value="1"/>
</dbReference>
<accession>A0A2T2NTY2</accession>
<evidence type="ECO:0000313" key="4">
    <source>
        <dbReference type="Proteomes" id="UP000240883"/>
    </source>
</evidence>